<gene>
    <name evidence="3" type="ORF">DFR75_105195</name>
</gene>
<reference evidence="3 4" key="1">
    <citation type="submission" date="2019-03" db="EMBL/GenBank/DDBJ databases">
        <title>Genomic Encyclopedia of Type Strains, Phase IV (KMG-IV): sequencing the most valuable type-strain genomes for metagenomic binning, comparative biology and taxonomic classification.</title>
        <authorList>
            <person name="Goeker M."/>
        </authorList>
    </citation>
    <scope>NUCLEOTIDE SEQUENCE [LARGE SCALE GENOMIC DNA]</scope>
    <source>
        <strain evidence="3 4">DSM 44496</strain>
    </source>
</reference>
<dbReference type="AlphaFoldDB" id="A0A4R6P5K6"/>
<evidence type="ECO:0000313" key="4">
    <source>
        <dbReference type="Proteomes" id="UP000295087"/>
    </source>
</evidence>
<organism evidence="3 4">
    <name type="scientific">Nocardia ignorata</name>
    <dbReference type="NCBI Taxonomy" id="145285"/>
    <lineage>
        <taxon>Bacteria</taxon>
        <taxon>Bacillati</taxon>
        <taxon>Actinomycetota</taxon>
        <taxon>Actinomycetes</taxon>
        <taxon>Mycobacteriales</taxon>
        <taxon>Nocardiaceae</taxon>
        <taxon>Nocardia</taxon>
    </lineage>
</organism>
<name>A0A4R6P5K6_NOCIG</name>
<dbReference type="Pfam" id="PF14232">
    <property type="entry name" value="DUF4334"/>
    <property type="match status" value="1"/>
</dbReference>
<dbReference type="Proteomes" id="UP000295087">
    <property type="component" value="Unassembled WGS sequence"/>
</dbReference>
<evidence type="ECO:0000259" key="2">
    <source>
        <dbReference type="Pfam" id="PF14232"/>
    </source>
</evidence>
<comment type="caution">
    <text evidence="3">The sequence shown here is derived from an EMBL/GenBank/DDBJ whole genome shotgun (WGS) entry which is preliminary data.</text>
</comment>
<evidence type="ECO:0000259" key="1">
    <source>
        <dbReference type="Pfam" id="PF14231"/>
    </source>
</evidence>
<dbReference type="EMBL" id="SNXK01000005">
    <property type="protein sequence ID" value="TDP32957.1"/>
    <property type="molecule type" value="Genomic_DNA"/>
</dbReference>
<feature type="domain" description="DUF4334" evidence="2">
    <location>
        <begin position="122"/>
        <end position="176"/>
    </location>
</feature>
<sequence>MSAADRLAALEPACPRDDALALFDSLPPVAPTDLTGRWHGRELATGHRLDGLLAASGWYGKQFDGPDNVHPLLFATPKGDIFPVDPKRIPLGLVDKIPTALVEQTRRRLDLLAPTLRTARHRARLREINHRGTVTTAMIYDHLPIIDTFRRVDPTTVLGIMDYRRLPDPYFFILTRD</sequence>
<protein>
    <submittedName>
        <fullName evidence="3">Uncharacterized protein DUF4334</fullName>
    </submittedName>
</protein>
<dbReference type="InterPro" id="IPR025951">
    <property type="entry name" value="GXWXG_dom"/>
</dbReference>
<feature type="domain" description="GXWXG" evidence="1">
    <location>
        <begin position="21"/>
        <end position="79"/>
    </location>
</feature>
<dbReference type="Pfam" id="PF14231">
    <property type="entry name" value="GXWXG"/>
    <property type="match status" value="1"/>
</dbReference>
<keyword evidence="4" id="KW-1185">Reference proteome</keyword>
<dbReference type="Gene3D" id="2.40.128.580">
    <property type="entry name" value="GXWXG domain"/>
    <property type="match status" value="1"/>
</dbReference>
<dbReference type="RefSeq" id="WP_067489785.1">
    <property type="nucleotide sequence ID" value="NZ_SNXK01000005.1"/>
</dbReference>
<proteinExistence type="predicted"/>
<accession>A0A4R6P5K6</accession>
<evidence type="ECO:0000313" key="3">
    <source>
        <dbReference type="EMBL" id="TDP32957.1"/>
    </source>
</evidence>
<dbReference type="InterPro" id="IPR025568">
    <property type="entry name" value="DUF4334"/>
</dbReference>